<evidence type="ECO:0000313" key="3">
    <source>
        <dbReference type="Proteomes" id="UP000039865"/>
    </source>
</evidence>
<dbReference type="EMBL" id="CCKQ01005578">
    <property type="protein sequence ID" value="CDW76824.1"/>
    <property type="molecule type" value="Genomic_DNA"/>
</dbReference>
<name>A0A078A4K6_STYLE</name>
<gene>
    <name evidence="2" type="primary">Contig776.g846</name>
    <name evidence="2" type="ORF">STYLEM_5787</name>
</gene>
<protein>
    <submittedName>
        <fullName evidence="2">Uncharacterized protein</fullName>
    </submittedName>
</protein>
<evidence type="ECO:0000313" key="2">
    <source>
        <dbReference type="EMBL" id="CDW76824.1"/>
    </source>
</evidence>
<proteinExistence type="predicted"/>
<reference evidence="2 3" key="1">
    <citation type="submission" date="2014-06" db="EMBL/GenBank/DDBJ databases">
        <authorList>
            <person name="Swart Estienne"/>
        </authorList>
    </citation>
    <scope>NUCLEOTIDE SEQUENCE [LARGE SCALE GENOMIC DNA]</scope>
    <source>
        <strain evidence="2 3">130c</strain>
    </source>
</reference>
<feature type="region of interest" description="Disordered" evidence="1">
    <location>
        <begin position="464"/>
        <end position="492"/>
    </location>
</feature>
<dbReference type="InParanoid" id="A0A078A4K6"/>
<dbReference type="AlphaFoldDB" id="A0A078A4K6"/>
<feature type="compositionally biased region" description="Basic and acidic residues" evidence="1">
    <location>
        <begin position="464"/>
        <end position="474"/>
    </location>
</feature>
<evidence type="ECO:0000256" key="1">
    <source>
        <dbReference type="SAM" id="MobiDB-lite"/>
    </source>
</evidence>
<keyword evidence="3" id="KW-1185">Reference proteome</keyword>
<organism evidence="2 3">
    <name type="scientific">Stylonychia lemnae</name>
    <name type="common">Ciliate</name>
    <dbReference type="NCBI Taxonomy" id="5949"/>
    <lineage>
        <taxon>Eukaryota</taxon>
        <taxon>Sar</taxon>
        <taxon>Alveolata</taxon>
        <taxon>Ciliophora</taxon>
        <taxon>Intramacronucleata</taxon>
        <taxon>Spirotrichea</taxon>
        <taxon>Stichotrichia</taxon>
        <taxon>Sporadotrichida</taxon>
        <taxon>Oxytrichidae</taxon>
        <taxon>Stylonychinae</taxon>
        <taxon>Stylonychia</taxon>
    </lineage>
</organism>
<dbReference type="Proteomes" id="UP000039865">
    <property type="component" value="Unassembled WGS sequence"/>
</dbReference>
<accession>A0A078A4K6</accession>
<sequence>MQNQGLNQSQNQKLEKPNISFRKQAKEFIRSLDAFGIPKDLDFAIKLEYLFMGRDPDIQQNLDQYVYLQLSQNIYTWVSPDQGPSVFQKQKIKTELIPCAKDSSLVNNHKKAADFLKLNQTFLCPEQCKSPEEIRSVASLLRLHFVIENSFFDDKSFDESAVKKQLKPYYFSSAQDKSLYYYMLLSQNEIVRKDNMVYGNDIREKFVETKIDYHIVSELNSTDSYNNNAYISIYVQMDEEVKRIERRVFNLLEALRNTGGFMTVSIIIAYILVRKVQECHYYNTLIKNLYNYQSLKLKEYQLRKKTIIGRNMDIDEEPKADKRIISHILDREQLKYNVKKNFTAFLRRFGLCRTSDSQSYYEDYLYQNGLKKIYHELDIRNISNELRTLKFLTHTILDKQQRYMLPFFKSYLLNTKPKELIQDINFKKLNKSLSYIEVLAIFNEGKEKTFQRILKNIQLEEKEYNDEKNDEIKSQRPTCMGKKPKANNQPQENNENIAQKQQSNAIATNTANEGQPITKVKNLQIKSDLFQNIDLSRLQARSHSAYPQNYESFSHVQTSQRQFNHDINFSSQEIDFEEIDLEIEGPKRQIDGTNFKNKNNEQEDDDKQIFPALDLIKQNQQK</sequence>
<feature type="region of interest" description="Disordered" evidence="1">
    <location>
        <begin position="585"/>
        <end position="622"/>
    </location>
</feature>